<reference evidence="2 3" key="1">
    <citation type="journal article" date="2016" name="Nat. Commun.">
        <title>Thousands of microbial genomes shed light on interconnected biogeochemical processes in an aquifer system.</title>
        <authorList>
            <person name="Anantharaman K."/>
            <person name="Brown C.T."/>
            <person name="Hug L.A."/>
            <person name="Sharon I."/>
            <person name="Castelle C.J."/>
            <person name="Probst A.J."/>
            <person name="Thomas B.C."/>
            <person name="Singh A."/>
            <person name="Wilkins M.J."/>
            <person name="Karaoz U."/>
            <person name="Brodie E.L."/>
            <person name="Williams K.H."/>
            <person name="Hubbard S.S."/>
            <person name="Banfield J.F."/>
        </authorList>
    </citation>
    <scope>NUCLEOTIDE SEQUENCE [LARGE SCALE GENOMIC DNA]</scope>
</reference>
<keyword evidence="1" id="KW-0472">Membrane</keyword>
<dbReference type="Proteomes" id="UP000176914">
    <property type="component" value="Unassembled WGS sequence"/>
</dbReference>
<evidence type="ECO:0000313" key="3">
    <source>
        <dbReference type="Proteomes" id="UP000176914"/>
    </source>
</evidence>
<organism evidence="2 3">
    <name type="scientific">Candidatus Kaiserbacteria bacterium RIFCSPHIGHO2_02_FULL_55_25</name>
    <dbReference type="NCBI Taxonomy" id="1798498"/>
    <lineage>
        <taxon>Bacteria</taxon>
        <taxon>Candidatus Kaiseribacteriota</taxon>
    </lineage>
</organism>
<sequence length="294" mass="30434">MEWAHEHPYLSALIAAGAFLVFGVLVVGYRAAQPQGGSLQVWGGGPNALLNPTSYEPGATVGIQTDIIGGGNAPVFSVLRPQQQIEAQNEAGGGFDISLFIAGLSQPSTDTATTPVSSQPDLSLAYSFIPSGLVATTTPGPKRGVLQESLYQYGNDVGSYISTYESASVNTGQVLTDQVHDRRNAQKAQAVRNIGTALQTAGKNLQGIEAVPSIVSSAHVALAESYIEAGISLSKVPDAQSDGDFIAAIQDYNTAAEQLGRNYVALANVFAGTGVRFSPQDPGSVFIFSGGSGL</sequence>
<feature type="transmembrane region" description="Helical" evidence="1">
    <location>
        <begin position="12"/>
        <end position="32"/>
    </location>
</feature>
<gene>
    <name evidence="2" type="ORF">A3C20_03740</name>
</gene>
<keyword evidence="1" id="KW-0812">Transmembrane</keyword>
<comment type="caution">
    <text evidence="2">The sequence shown here is derived from an EMBL/GenBank/DDBJ whole genome shotgun (WGS) entry which is preliminary data.</text>
</comment>
<name>A0A1F6E7I2_9BACT</name>
<evidence type="ECO:0000313" key="2">
    <source>
        <dbReference type="EMBL" id="OGG69606.1"/>
    </source>
</evidence>
<proteinExistence type="predicted"/>
<accession>A0A1F6E7I2</accession>
<protein>
    <submittedName>
        <fullName evidence="2">Uncharacterized protein</fullName>
    </submittedName>
</protein>
<evidence type="ECO:0000256" key="1">
    <source>
        <dbReference type="SAM" id="Phobius"/>
    </source>
</evidence>
<keyword evidence="1" id="KW-1133">Transmembrane helix</keyword>
<dbReference type="EMBL" id="MFLL01000010">
    <property type="protein sequence ID" value="OGG69606.1"/>
    <property type="molecule type" value="Genomic_DNA"/>
</dbReference>
<dbReference type="AlphaFoldDB" id="A0A1F6E7I2"/>